<proteinExistence type="inferred from homology"/>
<dbReference type="GO" id="GO:0005737">
    <property type="term" value="C:cytoplasm"/>
    <property type="evidence" value="ECO:0007669"/>
    <property type="project" value="UniProtKB-SubCell"/>
</dbReference>
<dbReference type="GO" id="GO:0004563">
    <property type="term" value="F:beta-N-acetylhexosaminidase activity"/>
    <property type="evidence" value="ECO:0007669"/>
    <property type="project" value="UniProtKB-EC"/>
</dbReference>
<comment type="catalytic activity">
    <reaction evidence="1">
        <text>Hydrolysis of terminal non-reducing N-acetyl-D-hexosamine residues in N-acetyl-beta-D-hexosaminides.</text>
        <dbReference type="EC" id="3.2.1.52"/>
    </reaction>
</comment>
<dbReference type="GO" id="GO:0005634">
    <property type="term" value="C:nucleus"/>
    <property type="evidence" value="ECO:0007669"/>
    <property type="project" value="UniProtKB-SubCell"/>
</dbReference>
<evidence type="ECO:0000256" key="12">
    <source>
        <dbReference type="ARBA" id="ARBA00030512"/>
    </source>
</evidence>
<dbReference type="eggNOG" id="ENOG502QRCP">
    <property type="taxonomic scope" value="Eukaryota"/>
</dbReference>
<dbReference type="PANTHER" id="PTHR21040:SF6">
    <property type="entry name" value="HEXOSAMINIDASE D"/>
    <property type="match status" value="1"/>
</dbReference>
<dbReference type="Pfam" id="PF00728">
    <property type="entry name" value="Glyco_hydro_20"/>
    <property type="match status" value="1"/>
</dbReference>
<evidence type="ECO:0000256" key="2">
    <source>
        <dbReference type="ARBA" id="ARBA00004123"/>
    </source>
</evidence>
<evidence type="ECO:0000313" key="22">
    <source>
        <dbReference type="Proteomes" id="UP000028990"/>
    </source>
</evidence>
<evidence type="ECO:0000256" key="18">
    <source>
        <dbReference type="ARBA" id="ARBA00081277"/>
    </source>
</evidence>
<evidence type="ECO:0000256" key="3">
    <source>
        <dbReference type="ARBA" id="ARBA00004496"/>
    </source>
</evidence>
<dbReference type="InterPro" id="IPR038901">
    <property type="entry name" value="HEXDC-like"/>
</dbReference>
<comment type="function">
    <text evidence="14">Has hexosaminidase activity. Responsible for the cleavage of the monosaccharides N-acetylglucosamine (GlcNAc) and N-acetylgalactosamine (GalNAc) from cellular substrates. Has a preference for galactosaminide over glucosaminide substrates.</text>
</comment>
<dbReference type="EC" id="3.2.1.52" evidence="6"/>
<evidence type="ECO:0000256" key="6">
    <source>
        <dbReference type="ARBA" id="ARBA00012663"/>
    </source>
</evidence>
<dbReference type="InterPro" id="IPR015883">
    <property type="entry name" value="Glyco_hydro_20_cat"/>
</dbReference>
<evidence type="ECO:0000256" key="19">
    <source>
        <dbReference type="SAM" id="MobiDB-lite"/>
    </source>
</evidence>
<dbReference type="AlphaFoldDB" id="A0A091DZP1"/>
<dbReference type="EMBL" id="KN121670">
    <property type="protein sequence ID" value="KFO35740.1"/>
    <property type="molecule type" value="Genomic_DNA"/>
</dbReference>
<organism evidence="21 22">
    <name type="scientific">Fukomys damarensis</name>
    <name type="common">Damaraland mole rat</name>
    <name type="synonym">Cryptomys damarensis</name>
    <dbReference type="NCBI Taxonomy" id="885580"/>
    <lineage>
        <taxon>Eukaryota</taxon>
        <taxon>Metazoa</taxon>
        <taxon>Chordata</taxon>
        <taxon>Craniata</taxon>
        <taxon>Vertebrata</taxon>
        <taxon>Euteleostomi</taxon>
        <taxon>Mammalia</taxon>
        <taxon>Eutheria</taxon>
        <taxon>Euarchontoglires</taxon>
        <taxon>Glires</taxon>
        <taxon>Rodentia</taxon>
        <taxon>Hystricomorpha</taxon>
        <taxon>Bathyergidae</taxon>
        <taxon>Fukomys</taxon>
    </lineage>
</organism>
<evidence type="ECO:0000256" key="9">
    <source>
        <dbReference type="ARBA" id="ARBA00023157"/>
    </source>
</evidence>
<keyword evidence="22" id="KW-1185">Reference proteome</keyword>
<evidence type="ECO:0000256" key="7">
    <source>
        <dbReference type="ARBA" id="ARBA00022490"/>
    </source>
</evidence>
<evidence type="ECO:0000256" key="14">
    <source>
        <dbReference type="ARBA" id="ARBA00056985"/>
    </source>
</evidence>
<evidence type="ECO:0000256" key="16">
    <source>
        <dbReference type="ARBA" id="ARBA00077169"/>
    </source>
</evidence>
<dbReference type="GO" id="GO:0005975">
    <property type="term" value="P:carbohydrate metabolic process"/>
    <property type="evidence" value="ECO:0007669"/>
    <property type="project" value="InterPro"/>
</dbReference>
<feature type="region of interest" description="Disordered" evidence="19">
    <location>
        <begin position="539"/>
        <end position="571"/>
    </location>
</feature>
<evidence type="ECO:0000256" key="11">
    <source>
        <dbReference type="ARBA" id="ARBA00023295"/>
    </source>
</evidence>
<evidence type="ECO:0000256" key="8">
    <source>
        <dbReference type="ARBA" id="ARBA00022801"/>
    </source>
</evidence>
<sequence>MVPRASFPGPGSHASGVHCRQSSSSRGKLFWECFPFSHQPQLLIWQSAGYTFEIWRFQEKQEEWLPSNSEAGEEKSPRCSHTDLCSNSDIFLTASLSPQIFPLFRALGANGLLIEYEDMFPYEGHLRLLRASNAYSPSEVTEILRLARLSELEVVPLVQTFGHMEFVLKHPAFSHLREVALFPNTLNPHEAESLALVSAMIDQVLGLHEGALWLHIGCDEVYYLGEGEASKQWLQQEQNSQAKLCLSHIRAVASHVLSLNHSTTPLVWDDMLRDIPQDQLAASGVPQLVEPVLWDYSADLDVHSKVLLMEKYRECGFPRLWAASAFKGATGASQALPPIQHHLRNHAQWLQVAGSGPADALQGIILTGWQRYDHFSVLCELLPVGIPSLAACLQLLLCGGFAEDVKGRVENLLGISSSEAADAVSEEAGSFPGSDIHALVTQVSLHLCSSVDALLERNRYVTGWFSPYHRRRKLIHPVMLQHIQPEAFRWAVLVQQLEAALQRVFYPDAVEEWLEENVHPSMQRLQHLLQDLGEAAAPLPALSNPRRDTGQDPKGLLPRLGCSAVSPGGTG</sequence>
<evidence type="ECO:0000256" key="17">
    <source>
        <dbReference type="ARBA" id="ARBA00079523"/>
    </source>
</evidence>
<dbReference type="GO" id="GO:1903561">
    <property type="term" value="C:extracellular vesicle"/>
    <property type="evidence" value="ECO:0007669"/>
    <property type="project" value="UniProtKB-SubCell"/>
</dbReference>
<dbReference type="FunFam" id="3.20.20.80:FF:000068">
    <property type="entry name" value="hexosaminidase D isoform X1"/>
    <property type="match status" value="1"/>
</dbReference>
<evidence type="ECO:0000256" key="1">
    <source>
        <dbReference type="ARBA" id="ARBA00001231"/>
    </source>
</evidence>
<evidence type="ECO:0000256" key="4">
    <source>
        <dbReference type="ARBA" id="ARBA00006285"/>
    </source>
</evidence>
<evidence type="ECO:0000256" key="10">
    <source>
        <dbReference type="ARBA" id="ARBA00023242"/>
    </source>
</evidence>
<feature type="domain" description="Glycoside hydrolase family 20 catalytic" evidence="20">
    <location>
        <begin position="131"/>
        <end position="276"/>
    </location>
</feature>
<comment type="subunit">
    <text evidence="5">Homodimer; disulfide-linked.</text>
</comment>
<reference evidence="21 22" key="1">
    <citation type="submission" date="2013-11" db="EMBL/GenBank/DDBJ databases">
        <title>The Damaraland mole rat (Fukomys damarensis) genome and evolution of African mole rats.</title>
        <authorList>
            <person name="Gladyshev V.N."/>
            <person name="Fang X."/>
        </authorList>
    </citation>
    <scope>NUCLEOTIDE SEQUENCE [LARGE SCALE GENOMIC DNA]</scope>
    <source>
        <tissue evidence="21">Liver</tissue>
    </source>
</reference>
<evidence type="ECO:0000256" key="13">
    <source>
        <dbReference type="ARBA" id="ARBA00034305"/>
    </source>
</evidence>
<dbReference type="InterPro" id="IPR017853">
    <property type="entry name" value="GH"/>
</dbReference>
<evidence type="ECO:0000256" key="15">
    <source>
        <dbReference type="ARBA" id="ARBA00070154"/>
    </source>
</evidence>
<dbReference type="Gene3D" id="3.20.20.80">
    <property type="entry name" value="Glycosidases"/>
    <property type="match status" value="1"/>
</dbReference>
<dbReference type="CDD" id="cd06565">
    <property type="entry name" value="GH20_GcnA-like"/>
    <property type="match status" value="1"/>
</dbReference>
<keyword evidence="8" id="KW-0378">Hydrolase</keyword>
<evidence type="ECO:0000313" key="21">
    <source>
        <dbReference type="EMBL" id="KFO35740.1"/>
    </source>
</evidence>
<protein>
    <recommendedName>
        <fullName evidence="15">Hexosaminidase D</fullName>
        <ecNumber evidence="6">3.2.1.52</ecNumber>
    </recommendedName>
    <alternativeName>
        <fullName evidence="12">Beta-N-acetylhexosaminidase</fullName>
    </alternativeName>
    <alternativeName>
        <fullName evidence="16">Beta-hexosaminidase D</fullName>
    </alternativeName>
    <alternativeName>
        <fullName evidence="17">Hexosaminidase domain-containing protein</fullName>
    </alternativeName>
    <alternativeName>
        <fullName evidence="18">N-acetyl-beta-galactosaminidase</fullName>
    </alternativeName>
</protein>
<gene>
    <name evidence="21" type="ORF">H920_02969</name>
</gene>
<keyword evidence="7" id="KW-0963">Cytoplasm</keyword>
<dbReference type="SUPFAM" id="SSF51445">
    <property type="entry name" value="(Trans)glycosidases"/>
    <property type="match status" value="1"/>
</dbReference>
<evidence type="ECO:0000256" key="5">
    <source>
        <dbReference type="ARBA" id="ARBA00011748"/>
    </source>
</evidence>
<comment type="subcellular location">
    <subcellularLocation>
        <location evidence="3">Cytoplasm</location>
    </subcellularLocation>
    <subcellularLocation>
        <location evidence="13">Extracellular vesicle</location>
    </subcellularLocation>
    <subcellularLocation>
        <location evidence="2">Nucleus</location>
    </subcellularLocation>
</comment>
<keyword evidence="9" id="KW-1015">Disulfide bond</keyword>
<dbReference type="STRING" id="885580.ENSFDAP00000004470"/>
<comment type="similarity">
    <text evidence="4">Belongs to the glycosyl hydrolase 20 family.</text>
</comment>
<dbReference type="Proteomes" id="UP000028990">
    <property type="component" value="Unassembled WGS sequence"/>
</dbReference>
<evidence type="ECO:0000259" key="20">
    <source>
        <dbReference type="Pfam" id="PF00728"/>
    </source>
</evidence>
<dbReference type="PANTHER" id="PTHR21040">
    <property type="entry name" value="BCDNA.GH04120"/>
    <property type="match status" value="1"/>
</dbReference>
<accession>A0A091DZP1</accession>
<name>A0A091DZP1_FUKDA</name>
<keyword evidence="11" id="KW-0326">Glycosidase</keyword>
<keyword evidence="10" id="KW-0539">Nucleus</keyword>